<keyword evidence="2" id="KW-1185">Reference proteome</keyword>
<proteinExistence type="predicted"/>
<gene>
    <name evidence="1" type="ORF">KM031_06465</name>
</gene>
<organism evidence="1 2">
    <name type="scientific">Gemmobacter fulvus</name>
    <dbReference type="NCBI Taxonomy" id="2840474"/>
    <lineage>
        <taxon>Bacteria</taxon>
        <taxon>Pseudomonadati</taxon>
        <taxon>Pseudomonadota</taxon>
        <taxon>Alphaproteobacteria</taxon>
        <taxon>Rhodobacterales</taxon>
        <taxon>Paracoccaceae</taxon>
        <taxon>Gemmobacter</taxon>
    </lineage>
</organism>
<sequence>MAAVTRCNAPRLVIHAGFHKTGTTSIQAALQAHASQLSAHMAVQVLAGGPSALRDAAQAARQYSARPGGVTLRRLRLMLRLWAEGLALDPGQGLLLSSEDFAGHMPGNRGVQSYAAAPAIAATLAEALRQRFPAAEVRFVCTTRAPAPWLRSVHWQLAKHHHMTLDAAEFARLYAPAARMAPVLTALRQATDAPLHIAPLEAQARCRLGPVAALYDAAGLPPQLCAALPVLAAANTAPPGDLAQAFVALNRQDMPPEARQAAKAALLHPARNPVCLPPAPR</sequence>
<protein>
    <recommendedName>
        <fullName evidence="3">Sulfotransferase family protein</fullName>
    </recommendedName>
</protein>
<evidence type="ECO:0000313" key="2">
    <source>
        <dbReference type="Proteomes" id="UP000679352"/>
    </source>
</evidence>
<evidence type="ECO:0000313" key="1">
    <source>
        <dbReference type="EMBL" id="QWK91523.1"/>
    </source>
</evidence>
<dbReference type="KEGG" id="gfu:KM031_06465"/>
<dbReference type="AlphaFoldDB" id="A0A975S2Z8"/>
<dbReference type="Pfam" id="PF17784">
    <property type="entry name" value="Sulfotransfer_4"/>
    <property type="match status" value="1"/>
</dbReference>
<dbReference type="EMBL" id="CP076361">
    <property type="protein sequence ID" value="QWK91523.1"/>
    <property type="molecule type" value="Genomic_DNA"/>
</dbReference>
<reference evidence="1" key="1">
    <citation type="submission" date="2021-06" db="EMBL/GenBank/DDBJ databases">
        <title>Direct submission.</title>
        <authorList>
            <person name="Lee C.-S."/>
            <person name="Jin L."/>
        </authorList>
    </citation>
    <scope>NUCLEOTIDE SEQUENCE</scope>
    <source>
        <strain evidence="1">Con5</strain>
    </source>
</reference>
<accession>A0A975S2Z8</accession>
<dbReference type="InterPro" id="IPR027417">
    <property type="entry name" value="P-loop_NTPase"/>
</dbReference>
<dbReference type="RefSeq" id="WP_215503714.1">
    <property type="nucleotide sequence ID" value="NZ_CP076361.1"/>
</dbReference>
<dbReference type="Proteomes" id="UP000679352">
    <property type="component" value="Chromosome"/>
</dbReference>
<dbReference type="SUPFAM" id="SSF52540">
    <property type="entry name" value="P-loop containing nucleoside triphosphate hydrolases"/>
    <property type="match status" value="1"/>
</dbReference>
<dbReference type="Gene3D" id="3.40.50.300">
    <property type="entry name" value="P-loop containing nucleotide triphosphate hydrolases"/>
    <property type="match status" value="1"/>
</dbReference>
<dbReference type="InterPro" id="IPR040632">
    <property type="entry name" value="Sulfotransfer_4"/>
</dbReference>
<name>A0A975S2Z8_9RHOB</name>
<evidence type="ECO:0008006" key="3">
    <source>
        <dbReference type="Google" id="ProtNLM"/>
    </source>
</evidence>